<sequence>MTIVMIVGIAGAWSMPLTRIICDLNVDNVQDMGNVVLINISDYKNGTSRRFTITADKDCSICHLAIFKKYSKTRYLIEKPNQRFFFETQFLKLPNAEGYTGYSFRRTSPTLLANTGASVLALKRHWGWKSETVAESYVVDCLHNKNEVANKILYNKNTSNPGSSAKNFPNFPKEPCISHTWRHSIPHYVYFATPTEITLPAEMTKTNIHC</sequence>
<organism evidence="2 3">
    <name type="scientific">Exocentrus adspersus</name>
    <dbReference type="NCBI Taxonomy" id="1586481"/>
    <lineage>
        <taxon>Eukaryota</taxon>
        <taxon>Metazoa</taxon>
        <taxon>Ecdysozoa</taxon>
        <taxon>Arthropoda</taxon>
        <taxon>Hexapoda</taxon>
        <taxon>Insecta</taxon>
        <taxon>Pterygota</taxon>
        <taxon>Neoptera</taxon>
        <taxon>Endopterygota</taxon>
        <taxon>Coleoptera</taxon>
        <taxon>Polyphaga</taxon>
        <taxon>Cucujiformia</taxon>
        <taxon>Chrysomeloidea</taxon>
        <taxon>Cerambycidae</taxon>
        <taxon>Lamiinae</taxon>
        <taxon>Acanthocinini</taxon>
        <taxon>Exocentrus</taxon>
    </lineage>
</organism>
<dbReference type="InterPro" id="IPR011010">
    <property type="entry name" value="DNA_brk_join_enz"/>
</dbReference>
<protein>
    <submittedName>
        <fullName evidence="2">Uncharacterized protein</fullName>
    </submittedName>
</protein>
<gene>
    <name evidence="2" type="ORF">NQ315_005995</name>
</gene>
<dbReference type="GO" id="GO:0015074">
    <property type="term" value="P:DNA integration"/>
    <property type="evidence" value="ECO:0007669"/>
    <property type="project" value="InterPro"/>
</dbReference>
<dbReference type="SUPFAM" id="SSF56349">
    <property type="entry name" value="DNA breaking-rejoining enzymes"/>
    <property type="match status" value="1"/>
</dbReference>
<evidence type="ECO:0000256" key="1">
    <source>
        <dbReference type="ARBA" id="ARBA00023172"/>
    </source>
</evidence>
<dbReference type="GO" id="GO:0003677">
    <property type="term" value="F:DNA binding"/>
    <property type="evidence" value="ECO:0007669"/>
    <property type="project" value="InterPro"/>
</dbReference>
<evidence type="ECO:0000313" key="2">
    <source>
        <dbReference type="EMBL" id="KAJ8911649.1"/>
    </source>
</evidence>
<evidence type="ECO:0000313" key="3">
    <source>
        <dbReference type="Proteomes" id="UP001159042"/>
    </source>
</evidence>
<reference evidence="2 3" key="1">
    <citation type="journal article" date="2023" name="Insect Mol. Biol.">
        <title>Genome sequencing provides insights into the evolution of gene families encoding plant cell wall-degrading enzymes in longhorned beetles.</title>
        <authorList>
            <person name="Shin N.R."/>
            <person name="Okamura Y."/>
            <person name="Kirsch R."/>
            <person name="Pauchet Y."/>
        </authorList>
    </citation>
    <scope>NUCLEOTIDE SEQUENCE [LARGE SCALE GENOMIC DNA]</scope>
    <source>
        <strain evidence="2">EAD_L_NR</strain>
    </source>
</reference>
<keyword evidence="3" id="KW-1185">Reference proteome</keyword>
<comment type="caution">
    <text evidence="2">The sequence shown here is derived from an EMBL/GenBank/DDBJ whole genome shotgun (WGS) entry which is preliminary data.</text>
</comment>
<accession>A0AAV8VBT5</accession>
<dbReference type="Gene3D" id="1.10.443.10">
    <property type="entry name" value="Intergrase catalytic core"/>
    <property type="match status" value="1"/>
</dbReference>
<name>A0AAV8VBT5_9CUCU</name>
<dbReference type="Proteomes" id="UP001159042">
    <property type="component" value="Unassembled WGS sequence"/>
</dbReference>
<dbReference type="InterPro" id="IPR013762">
    <property type="entry name" value="Integrase-like_cat_sf"/>
</dbReference>
<keyword evidence="1" id="KW-0233">DNA recombination</keyword>
<dbReference type="EMBL" id="JANEYG010000170">
    <property type="protein sequence ID" value="KAJ8911649.1"/>
    <property type="molecule type" value="Genomic_DNA"/>
</dbReference>
<dbReference type="GO" id="GO:0006310">
    <property type="term" value="P:DNA recombination"/>
    <property type="evidence" value="ECO:0007669"/>
    <property type="project" value="UniProtKB-KW"/>
</dbReference>
<dbReference type="AlphaFoldDB" id="A0AAV8VBT5"/>
<proteinExistence type="predicted"/>